<protein>
    <submittedName>
        <fullName evidence="5">GreA/GreB family elongation factor</fullName>
    </submittedName>
</protein>
<name>A0ABX7PVA0_9BACT</name>
<evidence type="ECO:0000256" key="2">
    <source>
        <dbReference type="ARBA" id="ARBA00023163"/>
    </source>
</evidence>
<dbReference type="EMBL" id="CP065956">
    <property type="protein sequence ID" value="QSR86917.1"/>
    <property type="molecule type" value="Genomic_DNA"/>
</dbReference>
<dbReference type="Proteomes" id="UP000663088">
    <property type="component" value="Chromosome"/>
</dbReference>
<keyword evidence="2" id="KW-0804">Transcription</keyword>
<dbReference type="PANTHER" id="PTHR30437:SF4">
    <property type="entry name" value="TRANSCRIPTION ELONGATION FACTOR GREA"/>
    <property type="match status" value="1"/>
</dbReference>
<dbReference type="Gene3D" id="1.10.287.180">
    <property type="entry name" value="Transcription elongation factor, GreA/GreB, N-terminal domain"/>
    <property type="match status" value="1"/>
</dbReference>
<keyword evidence="5" id="KW-0251">Elongation factor</keyword>
<dbReference type="InterPro" id="IPR036953">
    <property type="entry name" value="GreA/GreB_C_sf"/>
</dbReference>
<keyword evidence="1" id="KW-0805">Transcription regulation</keyword>
<dbReference type="SUPFAM" id="SSF46557">
    <property type="entry name" value="GreA transcript cleavage protein, N-terminal domain"/>
    <property type="match status" value="1"/>
</dbReference>
<dbReference type="InterPro" id="IPR036805">
    <property type="entry name" value="Tscrpt_elong_fac_GreA/B_N_sf"/>
</dbReference>
<feature type="domain" description="Transcription elongation factor GreA/GreB N-terminal" evidence="4">
    <location>
        <begin position="454"/>
        <end position="522"/>
    </location>
</feature>
<dbReference type="SUPFAM" id="SSF54534">
    <property type="entry name" value="FKBP-like"/>
    <property type="match status" value="1"/>
</dbReference>
<keyword evidence="6" id="KW-1185">Reference proteome</keyword>
<dbReference type="PANTHER" id="PTHR30437">
    <property type="entry name" value="TRANSCRIPTION ELONGATION FACTOR GREA"/>
    <property type="match status" value="1"/>
</dbReference>
<feature type="domain" description="Transcription elongation factor GreA/GreB C-terminal" evidence="3">
    <location>
        <begin position="532"/>
        <end position="605"/>
    </location>
</feature>
<reference evidence="5 6" key="1">
    <citation type="submission" date="2020-12" db="EMBL/GenBank/DDBJ databases">
        <authorList>
            <person name="Awala S.I."/>
            <person name="Gwak J.-H."/>
            <person name="Kim S.-J."/>
            <person name="Rhee S.-K."/>
        </authorList>
    </citation>
    <scope>NUCLEOTIDE SEQUENCE [LARGE SCALE GENOMIC DNA]</scope>
    <source>
        <strain evidence="5 6">IT5</strain>
    </source>
</reference>
<sequence length="614" mass="69951">MTSKTFTIISSKEDLEDEQCINTNNLKEGAFCFHKSWGLGKIRQVDEHSGFVLIDFKEKPAHQMDLEFASSSLAFLPADHLLVLKEEKLSYVQKLSLENPIELIKIFIISFKEKATLEKLQTVLCPDVIQAELWKKWWENTKKVLKKSAYIHVPSRKSEPFLILEKAHDPVSSFMHTLEASLPLRKKVESLNKILKEMESWDDQNLALKAVQVIDDFLARSNKDSFPCLDFALLKEEILQKAKITLSQSKASDLYSYIPEQPEILLGSLLALSSANQEKVLLLIWERKNKPVDLFLNLLNNADGRLADNIVKIFVQEGLVELLVERFNRLIRERALSVELLYWLCKNRDKLFEPLFNIHLFYCILYVLERELGAVGKKAEKLYDLLTSGTELIYSLLSHASLDDVKDITRTILLSPVFKELDKRSLLGAIVKITPEVQELISNNRGNEGESLLIVSWESLEQKKKELDELVRKKIPENSKDIAHARSYGDLRENHEYKAAKEMQAVLMRRKAELESMISRARATDFSNVDTTTVNIGTVVSYTDLKTNRTNSVAILGAWDSNPSKGIISYLAAFGQSLLGHKTGDVLQVSLEDGITTEIRIDKISRWNNKSQGS</sequence>
<evidence type="ECO:0000256" key="1">
    <source>
        <dbReference type="ARBA" id="ARBA00023015"/>
    </source>
</evidence>
<proteinExistence type="predicted"/>
<dbReference type="InterPro" id="IPR022691">
    <property type="entry name" value="Tscrpt_elong_fac_GreA/B_N"/>
</dbReference>
<keyword evidence="5" id="KW-0648">Protein biosynthesis</keyword>
<gene>
    <name evidence="5" type="ORF">EM20IM_00655</name>
</gene>
<organism evidence="5 6">
    <name type="scientific">Candidatus Methylacidiphilum infernorum</name>
    <dbReference type="NCBI Taxonomy" id="511746"/>
    <lineage>
        <taxon>Bacteria</taxon>
        <taxon>Pseudomonadati</taxon>
        <taxon>Verrucomicrobiota</taxon>
        <taxon>Methylacidiphilae</taxon>
        <taxon>Methylacidiphilales</taxon>
        <taxon>Methylacidiphilaceae</taxon>
        <taxon>Methylacidiphilum (ex Ratnadevi et al. 2023)</taxon>
    </lineage>
</organism>
<accession>A0ABX7PVA0</accession>
<dbReference type="GO" id="GO:0003746">
    <property type="term" value="F:translation elongation factor activity"/>
    <property type="evidence" value="ECO:0007669"/>
    <property type="project" value="UniProtKB-KW"/>
</dbReference>
<dbReference type="RefSeq" id="WP_206847369.1">
    <property type="nucleotide sequence ID" value="NZ_CP065956.1"/>
</dbReference>
<evidence type="ECO:0000313" key="6">
    <source>
        <dbReference type="Proteomes" id="UP000663088"/>
    </source>
</evidence>
<evidence type="ECO:0000259" key="3">
    <source>
        <dbReference type="Pfam" id="PF01272"/>
    </source>
</evidence>
<dbReference type="Pfam" id="PF01272">
    <property type="entry name" value="GreA_GreB"/>
    <property type="match status" value="1"/>
</dbReference>
<dbReference type="Pfam" id="PF03449">
    <property type="entry name" value="GreA_GreB_N"/>
    <property type="match status" value="1"/>
</dbReference>
<evidence type="ECO:0000259" key="4">
    <source>
        <dbReference type="Pfam" id="PF03449"/>
    </source>
</evidence>
<dbReference type="Gene3D" id="3.10.50.30">
    <property type="entry name" value="Transcription elongation factor, GreA/GreB, C-terminal domain"/>
    <property type="match status" value="1"/>
</dbReference>
<dbReference type="InterPro" id="IPR023459">
    <property type="entry name" value="Tscrpt_elong_fac_GreA/B_fam"/>
</dbReference>
<evidence type="ECO:0000313" key="5">
    <source>
        <dbReference type="EMBL" id="QSR86917.1"/>
    </source>
</evidence>
<dbReference type="InterPro" id="IPR001437">
    <property type="entry name" value="Tscrpt_elong_fac_GreA/B_C"/>
</dbReference>